<accession>A0A7I5EBV3</accession>
<dbReference type="GO" id="GO:0006099">
    <property type="term" value="P:tricarboxylic acid cycle"/>
    <property type="evidence" value="ECO:0007669"/>
    <property type="project" value="TreeGrafter"/>
</dbReference>
<dbReference type="GO" id="GO:0005759">
    <property type="term" value="C:mitochondrial matrix"/>
    <property type="evidence" value="ECO:0007669"/>
    <property type="project" value="UniProtKB-SubCell"/>
</dbReference>
<name>A0A7I5EBV3_HAECO</name>
<organism evidence="5 6">
    <name type="scientific">Haemonchus contortus</name>
    <name type="common">Barber pole worm</name>
    <dbReference type="NCBI Taxonomy" id="6289"/>
    <lineage>
        <taxon>Eukaryota</taxon>
        <taxon>Metazoa</taxon>
        <taxon>Ecdysozoa</taxon>
        <taxon>Nematoda</taxon>
        <taxon>Chromadorea</taxon>
        <taxon>Rhabditida</taxon>
        <taxon>Rhabditina</taxon>
        <taxon>Rhabditomorpha</taxon>
        <taxon>Strongyloidea</taxon>
        <taxon>Trichostrongylidae</taxon>
        <taxon>Haemonchus</taxon>
    </lineage>
</organism>
<dbReference type="SUPFAM" id="SSF109910">
    <property type="entry name" value="YgfY-like"/>
    <property type="match status" value="1"/>
</dbReference>
<sequence>MFRLSTTRLVPLFNGNKYMSLSRACFCVAATSKVAPEESLEKLRARLLYQSKKRGILENDILIGDFGDKYVNKMDRETLKAYDTLINGDIMEWDLYYYMSGKEEPPAEIANSSAFQLLKKFVDEREFAKTKSF</sequence>
<evidence type="ECO:0000313" key="6">
    <source>
        <dbReference type="WBParaSite" id="HCON_00133000-00001"/>
    </source>
</evidence>
<dbReference type="FunFam" id="1.10.150.250:FF:000002">
    <property type="entry name" value="Succinate dehydrogenase assembly factor 2, mitochondrial"/>
    <property type="match status" value="1"/>
</dbReference>
<reference evidence="6" key="1">
    <citation type="submission" date="2020-12" db="UniProtKB">
        <authorList>
            <consortium name="WormBaseParasite"/>
        </authorList>
    </citation>
    <scope>IDENTIFICATION</scope>
    <source>
        <strain evidence="6">MHco3</strain>
    </source>
</reference>
<evidence type="ECO:0000256" key="4">
    <source>
        <dbReference type="HAMAP-Rule" id="MF_03057"/>
    </source>
</evidence>
<proteinExistence type="inferred from homology"/>
<dbReference type="Proteomes" id="UP000025227">
    <property type="component" value="Unplaced"/>
</dbReference>
<dbReference type="GO" id="GO:0006121">
    <property type="term" value="P:mitochondrial electron transport, succinate to ubiquinone"/>
    <property type="evidence" value="ECO:0007669"/>
    <property type="project" value="UniProtKB-UniRule"/>
</dbReference>
<dbReference type="InterPro" id="IPR028882">
    <property type="entry name" value="SDHAF2"/>
</dbReference>
<keyword evidence="2 4" id="KW-0496">Mitochondrion</keyword>
<dbReference type="AlphaFoldDB" id="A0A7I5EBV3"/>
<comment type="subcellular location">
    <subcellularLocation>
        <location evidence="1 4">Mitochondrion matrix</location>
    </subcellularLocation>
</comment>
<keyword evidence="5" id="KW-1185">Reference proteome</keyword>
<protein>
    <recommendedName>
        <fullName evidence="4">Succinate dehydrogenase assembly factor 2, mitochondrial</fullName>
        <shortName evidence="4">SDH assembly factor 2</shortName>
        <shortName evidence="4">SDHAF2</shortName>
    </recommendedName>
</protein>
<dbReference type="PANTHER" id="PTHR12469:SF2">
    <property type="entry name" value="SUCCINATE DEHYDROGENASE ASSEMBLY FACTOR 2, MITOCHONDRIAL"/>
    <property type="match status" value="1"/>
</dbReference>
<dbReference type="Pfam" id="PF03937">
    <property type="entry name" value="Sdh5"/>
    <property type="match status" value="1"/>
</dbReference>
<dbReference type="PANTHER" id="PTHR12469">
    <property type="entry name" value="PROTEIN EMI5 HOMOLOG, MITOCHONDRIAL"/>
    <property type="match status" value="1"/>
</dbReference>
<dbReference type="InterPro" id="IPR005631">
    <property type="entry name" value="SDH"/>
</dbReference>
<evidence type="ECO:0000256" key="2">
    <source>
        <dbReference type="ARBA" id="ARBA00023128"/>
    </source>
</evidence>
<evidence type="ECO:0000256" key="3">
    <source>
        <dbReference type="ARBA" id="ARBA00023186"/>
    </source>
</evidence>
<comment type="similarity">
    <text evidence="4">Belongs to the SDHAF2 family.</text>
</comment>
<dbReference type="GO" id="GO:0034553">
    <property type="term" value="P:mitochondrial respiratory chain complex II assembly"/>
    <property type="evidence" value="ECO:0007669"/>
    <property type="project" value="TreeGrafter"/>
</dbReference>
<dbReference type="InterPro" id="IPR036714">
    <property type="entry name" value="SDH_sf"/>
</dbReference>
<dbReference type="OMA" id="HMEWDLF"/>
<comment type="subunit">
    <text evidence="4">Interacts with the flavoprotein subunit within the SDH catalytic dimer.</text>
</comment>
<evidence type="ECO:0000313" key="5">
    <source>
        <dbReference type="Proteomes" id="UP000025227"/>
    </source>
</evidence>
<evidence type="ECO:0000256" key="1">
    <source>
        <dbReference type="ARBA" id="ARBA00004305"/>
    </source>
</evidence>
<keyword evidence="3 4" id="KW-0143">Chaperone</keyword>
<comment type="function">
    <text evidence="4">Plays an essential role in the assembly of succinate dehydrogenase (SDH), an enzyme complex (also referred to as respiratory complex II) that is a component of both the tricarboxylic acid (TCA) cycle and the mitochondrial electron transport chain, and which couples the oxidation of succinate to fumarate with the reduction of ubiquinone (coenzyme Q) to ubiquinol. Required for flavinylation (covalent attachment of FAD) of the flavoprotein subunit of the SDH catalytic dimer.</text>
</comment>
<dbReference type="HAMAP" id="MF_03057">
    <property type="entry name" value="SDHAF2"/>
    <property type="match status" value="1"/>
</dbReference>
<dbReference type="Gene3D" id="1.10.150.250">
    <property type="entry name" value="Flavinator of succinate dehydrogenase"/>
    <property type="match status" value="1"/>
</dbReference>
<dbReference type="WBParaSite" id="HCON_00133000-00001">
    <property type="protein sequence ID" value="HCON_00133000-00001"/>
    <property type="gene ID" value="HCON_00133000"/>
</dbReference>
<dbReference type="OrthoDB" id="284292at2759"/>